<dbReference type="PANTHER" id="PTHR31094">
    <property type="entry name" value="RIKEN CDNA 2310061I04 GENE"/>
    <property type="match status" value="1"/>
</dbReference>
<name>A0AAW0WXL2_CHEQU</name>
<dbReference type="Pfam" id="PF10184">
    <property type="entry name" value="DUF2358"/>
    <property type="match status" value="1"/>
</dbReference>
<dbReference type="InterPro" id="IPR018790">
    <property type="entry name" value="DUF2358"/>
</dbReference>
<feature type="region of interest" description="Disordered" evidence="1">
    <location>
        <begin position="262"/>
        <end position="281"/>
    </location>
</feature>
<comment type="caution">
    <text evidence="2">The sequence shown here is derived from an EMBL/GenBank/DDBJ whole genome shotgun (WGS) entry which is preliminary data.</text>
</comment>
<proteinExistence type="predicted"/>
<evidence type="ECO:0000313" key="2">
    <source>
        <dbReference type="EMBL" id="KAK8737098.1"/>
    </source>
</evidence>
<reference evidence="2 3" key="1">
    <citation type="journal article" date="2024" name="BMC Genomics">
        <title>Genome assembly of redclaw crayfish (Cherax quadricarinatus) provides insights into its immune adaptation and hypoxia tolerance.</title>
        <authorList>
            <person name="Liu Z."/>
            <person name="Zheng J."/>
            <person name="Li H."/>
            <person name="Fang K."/>
            <person name="Wang S."/>
            <person name="He J."/>
            <person name="Zhou D."/>
            <person name="Weng S."/>
            <person name="Chi M."/>
            <person name="Gu Z."/>
            <person name="He J."/>
            <person name="Li F."/>
            <person name="Wang M."/>
        </authorList>
    </citation>
    <scope>NUCLEOTIDE SEQUENCE [LARGE SCALE GENOMIC DNA]</scope>
    <source>
        <strain evidence="2">ZL_2023a</strain>
    </source>
</reference>
<keyword evidence="3" id="KW-1185">Reference proteome</keyword>
<evidence type="ECO:0000256" key="1">
    <source>
        <dbReference type="SAM" id="MobiDB-lite"/>
    </source>
</evidence>
<sequence length="490" mass="53725">MAACLRSLKLGLPPRVAGGGGRAAVEGGNVGAARVSRLPQVGCVQSAPSTPIHLSSTASVLAQQQQQLQQQDSCTGSTPDLSSSNTSAALLHESHLLHLKQAEDVSSDLLERLSATGPHFHCFDPLGSFPAHHTCHQGQDYVSGRLVCRDTNTSVRTFRLPADALWYPRGTYHRGSDILYSVSYSEIESQVLDTVSLSCPGYSEESVSVNSGCSEAFTTYDSSKETFSCGNDTSSEAPMRESATCDMSVFIKSVSEGESSMQCHVSSGQSGATHKADPTGKPSAEHLTHVFDVLAETLPRLFIQPLNYTIYSQNIVFENRIRGVKTVGLVAYVKQVALLRTVGHLKFAHVKFEILKITKHPEDGTVRVRWRITGLSGLKAMVQFWKLKLWNWKGIQEQMDSWYDGFSTFYVGADGLVYRHVADSMMPDEELHVAEKGPLAAKMAALLGLAHRPNLYDTNNMLFSLDSLSLLQQQDEQTYTNLMLPLEKIH</sequence>
<dbReference type="AlphaFoldDB" id="A0AAW0WXL2"/>
<dbReference type="PANTHER" id="PTHR31094:SF2">
    <property type="entry name" value="RIKEN CDNA 2310061I04 GENE"/>
    <property type="match status" value="1"/>
</dbReference>
<organism evidence="2 3">
    <name type="scientific">Cherax quadricarinatus</name>
    <name type="common">Australian red claw crayfish</name>
    <dbReference type="NCBI Taxonomy" id="27406"/>
    <lineage>
        <taxon>Eukaryota</taxon>
        <taxon>Metazoa</taxon>
        <taxon>Ecdysozoa</taxon>
        <taxon>Arthropoda</taxon>
        <taxon>Crustacea</taxon>
        <taxon>Multicrustacea</taxon>
        <taxon>Malacostraca</taxon>
        <taxon>Eumalacostraca</taxon>
        <taxon>Eucarida</taxon>
        <taxon>Decapoda</taxon>
        <taxon>Pleocyemata</taxon>
        <taxon>Astacidea</taxon>
        <taxon>Parastacoidea</taxon>
        <taxon>Parastacidae</taxon>
        <taxon>Cherax</taxon>
    </lineage>
</organism>
<feature type="compositionally biased region" description="Polar residues" evidence="1">
    <location>
        <begin position="262"/>
        <end position="272"/>
    </location>
</feature>
<accession>A0AAW0WXL2</accession>
<protein>
    <submittedName>
        <fullName evidence="2">Uncharacterized protein</fullName>
    </submittedName>
</protein>
<evidence type="ECO:0000313" key="3">
    <source>
        <dbReference type="Proteomes" id="UP001445076"/>
    </source>
</evidence>
<dbReference type="Proteomes" id="UP001445076">
    <property type="component" value="Unassembled WGS sequence"/>
</dbReference>
<dbReference type="EMBL" id="JARKIK010000043">
    <property type="protein sequence ID" value="KAK8737098.1"/>
    <property type="molecule type" value="Genomic_DNA"/>
</dbReference>
<gene>
    <name evidence="2" type="ORF">OTU49_004800</name>
</gene>